<sequence length="46" mass="5297">MSMDLMEEKGNGMVTSEKRSDICLKEESHGQRDELRKNQVSVEIVE</sequence>
<gene>
    <name evidence="2" type="ORF">COLO4_07937</name>
</gene>
<comment type="caution">
    <text evidence="2">The sequence shown here is derived from an EMBL/GenBank/DDBJ whole genome shotgun (WGS) entry which is preliminary data.</text>
</comment>
<reference evidence="3" key="1">
    <citation type="submission" date="2013-09" db="EMBL/GenBank/DDBJ databases">
        <title>Corchorus olitorius genome sequencing.</title>
        <authorList>
            <person name="Alam M."/>
            <person name="Haque M.S."/>
            <person name="Islam M.S."/>
            <person name="Emdad E.M."/>
            <person name="Islam M.M."/>
            <person name="Ahmed B."/>
            <person name="Halim A."/>
            <person name="Hossen Q.M.M."/>
            <person name="Hossain M.Z."/>
            <person name="Ahmed R."/>
            <person name="Khan M.M."/>
            <person name="Islam R."/>
            <person name="Rashid M.M."/>
            <person name="Khan S.A."/>
            <person name="Rahman M.S."/>
            <person name="Alam M."/>
            <person name="Yahiya A.S."/>
            <person name="Khan M.S."/>
            <person name="Azam M.S."/>
            <person name="Haque T."/>
            <person name="Lashkar M.Z.H."/>
            <person name="Akhand A.I."/>
            <person name="Morshed G."/>
            <person name="Roy S."/>
            <person name="Uddin K.S."/>
            <person name="Rabeya T."/>
            <person name="Hossain A.S."/>
            <person name="Chowdhury A."/>
            <person name="Snigdha A.R."/>
            <person name="Mortoza M.S."/>
            <person name="Matin S.A."/>
            <person name="Hoque S.M.E."/>
            <person name="Islam M.K."/>
            <person name="Roy D.K."/>
            <person name="Haider R."/>
            <person name="Moosa M.M."/>
            <person name="Elias S.M."/>
            <person name="Hasan A.M."/>
            <person name="Jahan S."/>
            <person name="Shafiuddin M."/>
            <person name="Mahmood N."/>
            <person name="Shommy N.S."/>
        </authorList>
    </citation>
    <scope>NUCLEOTIDE SEQUENCE [LARGE SCALE GENOMIC DNA]</scope>
    <source>
        <strain evidence="3">cv. O-4</strain>
    </source>
</reference>
<keyword evidence="3" id="KW-1185">Reference proteome</keyword>
<dbReference type="Proteomes" id="UP000187203">
    <property type="component" value="Unassembled WGS sequence"/>
</dbReference>
<organism evidence="2 3">
    <name type="scientific">Corchorus olitorius</name>
    <dbReference type="NCBI Taxonomy" id="93759"/>
    <lineage>
        <taxon>Eukaryota</taxon>
        <taxon>Viridiplantae</taxon>
        <taxon>Streptophyta</taxon>
        <taxon>Embryophyta</taxon>
        <taxon>Tracheophyta</taxon>
        <taxon>Spermatophyta</taxon>
        <taxon>Magnoliopsida</taxon>
        <taxon>eudicotyledons</taxon>
        <taxon>Gunneridae</taxon>
        <taxon>Pentapetalae</taxon>
        <taxon>rosids</taxon>
        <taxon>malvids</taxon>
        <taxon>Malvales</taxon>
        <taxon>Malvaceae</taxon>
        <taxon>Grewioideae</taxon>
        <taxon>Apeibeae</taxon>
        <taxon>Corchorus</taxon>
    </lineage>
</organism>
<evidence type="ECO:0000313" key="3">
    <source>
        <dbReference type="Proteomes" id="UP000187203"/>
    </source>
</evidence>
<proteinExistence type="predicted"/>
<dbReference type="AlphaFoldDB" id="A0A1R3KI48"/>
<name>A0A1R3KI48_9ROSI</name>
<dbReference type="EMBL" id="AWUE01013504">
    <property type="protein sequence ID" value="OMP06751.1"/>
    <property type="molecule type" value="Genomic_DNA"/>
</dbReference>
<evidence type="ECO:0000313" key="2">
    <source>
        <dbReference type="EMBL" id="OMP06751.1"/>
    </source>
</evidence>
<evidence type="ECO:0000256" key="1">
    <source>
        <dbReference type="SAM" id="MobiDB-lite"/>
    </source>
</evidence>
<accession>A0A1R3KI48</accession>
<feature type="compositionally biased region" description="Basic and acidic residues" evidence="1">
    <location>
        <begin position="24"/>
        <end position="37"/>
    </location>
</feature>
<feature type="region of interest" description="Disordered" evidence="1">
    <location>
        <begin position="24"/>
        <end position="46"/>
    </location>
</feature>
<protein>
    <submittedName>
        <fullName evidence="2">Uncharacterized protein</fullName>
    </submittedName>
</protein>